<dbReference type="RefSeq" id="XP_007671872.1">
    <property type="nucleotide sequence ID" value="XM_007673682.1"/>
</dbReference>
<dbReference type="InterPro" id="IPR019079">
    <property type="entry name" value="Capsule_synth_CapA"/>
</dbReference>
<dbReference type="Gene3D" id="3.60.21.10">
    <property type="match status" value="1"/>
</dbReference>
<evidence type="ECO:0000313" key="4">
    <source>
        <dbReference type="Proteomes" id="UP000011761"/>
    </source>
</evidence>
<dbReference type="InterPro" id="IPR029052">
    <property type="entry name" value="Metallo-depent_PP-like"/>
</dbReference>
<dbReference type="AlphaFoldDB" id="M2M0Y6"/>
<dbReference type="Pfam" id="PF09587">
    <property type="entry name" value="PGA_cap"/>
    <property type="match status" value="1"/>
</dbReference>
<feature type="domain" description="Capsule synthesis protein CapA" evidence="2">
    <location>
        <begin position="7"/>
        <end position="258"/>
    </location>
</feature>
<evidence type="ECO:0000259" key="2">
    <source>
        <dbReference type="SMART" id="SM00854"/>
    </source>
</evidence>
<evidence type="ECO:0000256" key="1">
    <source>
        <dbReference type="ARBA" id="ARBA00005662"/>
    </source>
</evidence>
<dbReference type="PANTHER" id="PTHR33393">
    <property type="entry name" value="POLYGLUTAMINE SYNTHESIS ACCESSORY PROTEIN RV0574C-RELATED"/>
    <property type="match status" value="1"/>
</dbReference>
<evidence type="ECO:0000313" key="3">
    <source>
        <dbReference type="EMBL" id="EMD00688.1"/>
    </source>
</evidence>
<dbReference type="InterPro" id="IPR052169">
    <property type="entry name" value="CW_Biosynth-Accessory"/>
</dbReference>
<organism evidence="3 4">
    <name type="scientific">Baudoinia panamericana (strain UAMH 10762)</name>
    <name type="common">Angels' share fungus</name>
    <name type="synonym">Baudoinia compniacensis (strain UAMH 10762)</name>
    <dbReference type="NCBI Taxonomy" id="717646"/>
    <lineage>
        <taxon>Eukaryota</taxon>
        <taxon>Fungi</taxon>
        <taxon>Dikarya</taxon>
        <taxon>Ascomycota</taxon>
        <taxon>Pezizomycotina</taxon>
        <taxon>Dothideomycetes</taxon>
        <taxon>Dothideomycetidae</taxon>
        <taxon>Mycosphaerellales</taxon>
        <taxon>Teratosphaeriaceae</taxon>
        <taxon>Baudoinia</taxon>
    </lineage>
</organism>
<dbReference type="Proteomes" id="UP000011761">
    <property type="component" value="Unassembled WGS sequence"/>
</dbReference>
<comment type="similarity">
    <text evidence="1">Belongs to the CapA family.</text>
</comment>
<dbReference type="HOGENOM" id="CLU_038823_3_0_1"/>
<dbReference type="OrthoDB" id="189619at2759"/>
<reference evidence="3 4" key="1">
    <citation type="journal article" date="2012" name="PLoS Pathog.">
        <title>Diverse lifestyles and strategies of plant pathogenesis encoded in the genomes of eighteen Dothideomycetes fungi.</title>
        <authorList>
            <person name="Ohm R.A."/>
            <person name="Feau N."/>
            <person name="Henrissat B."/>
            <person name="Schoch C.L."/>
            <person name="Horwitz B.A."/>
            <person name="Barry K.W."/>
            <person name="Condon B.J."/>
            <person name="Copeland A.C."/>
            <person name="Dhillon B."/>
            <person name="Glaser F."/>
            <person name="Hesse C.N."/>
            <person name="Kosti I."/>
            <person name="LaButti K."/>
            <person name="Lindquist E.A."/>
            <person name="Lucas S."/>
            <person name="Salamov A.A."/>
            <person name="Bradshaw R.E."/>
            <person name="Ciuffetti L."/>
            <person name="Hamelin R.C."/>
            <person name="Kema G.H.J."/>
            <person name="Lawrence C."/>
            <person name="Scott J.A."/>
            <person name="Spatafora J.W."/>
            <person name="Turgeon B.G."/>
            <person name="de Wit P.J.G.M."/>
            <person name="Zhong S."/>
            <person name="Goodwin S.B."/>
            <person name="Grigoriev I.V."/>
        </authorList>
    </citation>
    <scope>NUCLEOTIDE SEQUENCE [LARGE SCALE GENOMIC DNA]</scope>
    <source>
        <strain evidence="3 4">UAMH 10762</strain>
    </source>
</reference>
<dbReference type="GeneID" id="19109490"/>
<dbReference type="OMA" id="CGDVMTG"/>
<dbReference type="PANTHER" id="PTHR33393:SF11">
    <property type="entry name" value="POLYGLUTAMINE SYNTHESIS ACCESSORY PROTEIN RV0574C-RELATED"/>
    <property type="match status" value="1"/>
</dbReference>
<name>M2M0Y6_BAUPA</name>
<dbReference type="EMBL" id="KB445550">
    <property type="protein sequence ID" value="EMD00688.1"/>
    <property type="molecule type" value="Genomic_DNA"/>
</dbReference>
<dbReference type="SUPFAM" id="SSF56300">
    <property type="entry name" value="Metallo-dependent phosphatases"/>
    <property type="match status" value="1"/>
</dbReference>
<proteinExistence type="inferred from homology"/>
<dbReference type="eggNOG" id="ENOG502S32D">
    <property type="taxonomic scope" value="Eukaryota"/>
</dbReference>
<dbReference type="SMART" id="SM00854">
    <property type="entry name" value="PGA_cap"/>
    <property type="match status" value="1"/>
</dbReference>
<gene>
    <name evidence="3" type="ORF">BAUCODRAFT_180239</name>
</gene>
<protein>
    <recommendedName>
        <fullName evidence="2">Capsule synthesis protein CapA domain-containing protein</fullName>
    </recommendedName>
</protein>
<keyword evidence="4" id="KW-1185">Reference proteome</keyword>
<dbReference type="CDD" id="cd07381">
    <property type="entry name" value="MPP_CapA"/>
    <property type="match status" value="1"/>
</dbReference>
<sequence length="343" mass="38353">MADQAFTLNFLGDVMLGRLIDQLFVHHVHEPEEARISPWGNTLPLLHEADLNLINLETAVTTHPTKWPNKVFNYRMHPANIATLQAARIHYATLANNHTLDFCEPGLWETVRTVKKAGLAFAGAGETSEEATRPAVLMLSGSKREYEVHVFAAADHPSDWAEVDSFHLIDYTKRTKERLKALITGPVSAKAALKVFSVHWGPNYAWQPDSRIQDLAHFLIDECGIDIVHGHSSHHVQGVEKYNSKLIIYGCGDFVDDYALVADYRNDLSGIWRVIVHETADGESLKLRRLEVFPTKIESFAARKLQASEPDAQWVLEKVRSLSAELATTVKSAADGRIVCDLT</sequence>
<accession>M2M0Y6</accession>
<dbReference type="KEGG" id="bcom:BAUCODRAFT_180239"/>